<feature type="transmembrane region" description="Helical" evidence="1">
    <location>
        <begin position="171"/>
        <end position="192"/>
    </location>
</feature>
<reference evidence="3 4" key="1">
    <citation type="submission" date="2021-01" db="EMBL/GenBank/DDBJ databases">
        <title>Whole genome shotgun sequence of Actinoplanes humidus NBRC 14915.</title>
        <authorList>
            <person name="Komaki H."/>
            <person name="Tamura T."/>
        </authorList>
    </citation>
    <scope>NUCLEOTIDE SEQUENCE [LARGE SCALE GENOMIC DNA]</scope>
    <source>
        <strain evidence="3 4">NBRC 14915</strain>
    </source>
</reference>
<gene>
    <name evidence="3" type="ORF">Ahu01nite_094100</name>
</gene>
<dbReference type="Proteomes" id="UP000603200">
    <property type="component" value="Unassembled WGS sequence"/>
</dbReference>
<evidence type="ECO:0000259" key="2">
    <source>
        <dbReference type="SMART" id="SM00014"/>
    </source>
</evidence>
<dbReference type="EMBL" id="BOMN01000141">
    <property type="protein sequence ID" value="GIE26308.1"/>
    <property type="molecule type" value="Genomic_DNA"/>
</dbReference>
<evidence type="ECO:0000313" key="3">
    <source>
        <dbReference type="EMBL" id="GIE26308.1"/>
    </source>
</evidence>
<evidence type="ECO:0000256" key="1">
    <source>
        <dbReference type="SAM" id="Phobius"/>
    </source>
</evidence>
<feature type="transmembrane region" description="Helical" evidence="1">
    <location>
        <begin position="60"/>
        <end position="81"/>
    </location>
</feature>
<dbReference type="InterPro" id="IPR036938">
    <property type="entry name" value="PAP2/HPO_sf"/>
</dbReference>
<keyword evidence="4" id="KW-1185">Reference proteome</keyword>
<keyword evidence="1" id="KW-0472">Membrane</keyword>
<feature type="domain" description="Phosphatidic acid phosphatase type 2/haloperoxidase" evidence="2">
    <location>
        <begin position="89"/>
        <end position="213"/>
    </location>
</feature>
<dbReference type="Gene3D" id="1.20.144.10">
    <property type="entry name" value="Phosphatidic acid phosphatase type 2/haloperoxidase"/>
    <property type="match status" value="1"/>
</dbReference>
<keyword evidence="1" id="KW-1133">Transmembrane helix</keyword>
<accession>A0ABQ4A661</accession>
<keyword evidence="1" id="KW-0812">Transmembrane</keyword>
<evidence type="ECO:0000313" key="4">
    <source>
        <dbReference type="Proteomes" id="UP000603200"/>
    </source>
</evidence>
<dbReference type="InterPro" id="IPR000326">
    <property type="entry name" value="PAP2/HPO"/>
</dbReference>
<comment type="caution">
    <text evidence="3">The sequence shown here is derived from an EMBL/GenBank/DDBJ whole genome shotgun (WGS) entry which is preliminary data.</text>
</comment>
<proteinExistence type="predicted"/>
<feature type="transmembrane region" description="Helical" evidence="1">
    <location>
        <begin position="88"/>
        <end position="110"/>
    </location>
</feature>
<organism evidence="3 4">
    <name type="scientific">Winogradskya humida</name>
    <dbReference type="NCBI Taxonomy" id="113566"/>
    <lineage>
        <taxon>Bacteria</taxon>
        <taxon>Bacillati</taxon>
        <taxon>Actinomycetota</taxon>
        <taxon>Actinomycetes</taxon>
        <taxon>Micromonosporales</taxon>
        <taxon>Micromonosporaceae</taxon>
        <taxon>Winogradskya</taxon>
    </lineage>
</organism>
<feature type="transmembrane region" description="Helical" evidence="1">
    <location>
        <begin position="198"/>
        <end position="221"/>
    </location>
</feature>
<dbReference type="SUPFAM" id="SSF48317">
    <property type="entry name" value="Acid phosphatase/Vanadium-dependent haloperoxidase"/>
    <property type="match status" value="1"/>
</dbReference>
<name>A0ABQ4A661_9ACTN</name>
<dbReference type="Pfam" id="PF01569">
    <property type="entry name" value="PAP2"/>
    <property type="match status" value="1"/>
</dbReference>
<dbReference type="SMART" id="SM00014">
    <property type="entry name" value="acidPPc"/>
    <property type="match status" value="1"/>
</dbReference>
<feature type="transmembrane region" description="Helical" evidence="1">
    <location>
        <begin position="145"/>
        <end position="164"/>
    </location>
</feature>
<protein>
    <submittedName>
        <fullName evidence="3">Phosphatidic acid phosphatase</fullName>
    </submittedName>
</protein>
<sequence length="233" mass="25741">MTLMQRIRGWVPEIVSLLLFVVLTVALANGHLLALDLRVADWVDTHRPAPFYWTLRVFNYLGQGGQVLTPVAIILTAFATWRLRSVRPVLLFGSAYALFYLTIGPLKIWFDRAAPHFEGANREILFNPDPLATGSLSMSYPSGHVANALAWYGVIAVLINALLAQPMPDKAYLALRILPPAIVFVTTTYLAFHWITDSVAGLLLGLILTRILARVAVLLGFRPRTRTAAPVSP</sequence>